<proteinExistence type="predicted"/>
<feature type="domain" description="SGNH hydrolase-type esterase" evidence="1">
    <location>
        <begin position="52"/>
        <end position="221"/>
    </location>
</feature>
<evidence type="ECO:0000259" key="1">
    <source>
        <dbReference type="Pfam" id="PF13472"/>
    </source>
</evidence>
<dbReference type="AlphaFoldDB" id="A0AAC9TZ41"/>
<sequence length="238" mass="26567">MRMVRRYSLLILISPLLLAQALWVKWRTPKLPEPSGPRRGELGEGPKLRLLILGDSAAAGVGVMTQQQALAGQVATRLSCHYRLHWQLEAKSGMTTAQTLAVLERCQLEVDWVLISLGVNDLLSPLGVKRWVFNTETLVETLLQASPSAKILLTPLPPLGHFPRFRQPLAGMLRRREVLFNQALRDFCRRHRACELLALQLPLTSDALACDGFHPSAMSYQVWAEAASDQILALHPRS</sequence>
<evidence type="ECO:0000313" key="3">
    <source>
        <dbReference type="Proteomes" id="UP000198233"/>
    </source>
</evidence>
<dbReference type="InterPro" id="IPR013830">
    <property type="entry name" value="SGNH_hydro"/>
</dbReference>
<dbReference type="CDD" id="cd01836">
    <property type="entry name" value="FeeA_FeeB_like"/>
    <property type="match status" value="1"/>
</dbReference>
<protein>
    <submittedName>
        <fullName evidence="2">Lipase</fullName>
    </submittedName>
</protein>
<dbReference type="PANTHER" id="PTHR30383">
    <property type="entry name" value="THIOESTERASE 1/PROTEASE 1/LYSOPHOSPHOLIPASE L1"/>
    <property type="match status" value="1"/>
</dbReference>
<evidence type="ECO:0000313" key="2">
    <source>
        <dbReference type="EMBL" id="ASJ96212.1"/>
    </source>
</evidence>
<dbReference type="InterPro" id="IPR051532">
    <property type="entry name" value="Ester_Hydrolysis_Enzymes"/>
</dbReference>
<dbReference type="PANTHER" id="PTHR30383:SF24">
    <property type="entry name" value="THIOESTERASE 1_PROTEASE 1_LYSOPHOSPHOLIPASE L1"/>
    <property type="match status" value="1"/>
</dbReference>
<dbReference type="KEGG" id="smav:CFF01_06235"/>
<dbReference type="Proteomes" id="UP000198233">
    <property type="component" value="Chromosome"/>
</dbReference>
<dbReference type="RefSeq" id="WP_088904224.1">
    <property type="nucleotide sequence ID" value="NZ_CP022272.1"/>
</dbReference>
<reference evidence="2 3" key="1">
    <citation type="submission" date="2017-06" db="EMBL/GenBank/DDBJ databases">
        <title>Complete genome sequence of Shewanella marisflavi EP1 associated with anaerobic 2,4-dinitrotoluene reduction and salt tolerance.</title>
        <authorList>
            <person name="Huang J."/>
        </authorList>
    </citation>
    <scope>NUCLEOTIDE SEQUENCE [LARGE SCALE GENOMIC DNA]</scope>
    <source>
        <strain evidence="2 3">EP1</strain>
    </source>
</reference>
<dbReference type="GO" id="GO:0004622">
    <property type="term" value="F:phosphatidylcholine lysophospholipase activity"/>
    <property type="evidence" value="ECO:0007669"/>
    <property type="project" value="TreeGrafter"/>
</dbReference>
<dbReference type="Pfam" id="PF13472">
    <property type="entry name" value="Lipase_GDSL_2"/>
    <property type="match status" value="1"/>
</dbReference>
<dbReference type="EMBL" id="CP022272">
    <property type="protein sequence ID" value="ASJ96212.1"/>
    <property type="molecule type" value="Genomic_DNA"/>
</dbReference>
<dbReference type="Gene3D" id="3.40.50.1110">
    <property type="entry name" value="SGNH hydrolase"/>
    <property type="match status" value="1"/>
</dbReference>
<accession>A0AAC9TZ41</accession>
<dbReference type="InterPro" id="IPR036514">
    <property type="entry name" value="SGNH_hydro_sf"/>
</dbReference>
<dbReference type="SUPFAM" id="SSF52266">
    <property type="entry name" value="SGNH hydrolase"/>
    <property type="match status" value="1"/>
</dbReference>
<organism evidence="2 3">
    <name type="scientific">Shewanella marisflavi</name>
    <dbReference type="NCBI Taxonomy" id="260364"/>
    <lineage>
        <taxon>Bacteria</taxon>
        <taxon>Pseudomonadati</taxon>
        <taxon>Pseudomonadota</taxon>
        <taxon>Gammaproteobacteria</taxon>
        <taxon>Alteromonadales</taxon>
        <taxon>Shewanellaceae</taxon>
        <taxon>Shewanella</taxon>
    </lineage>
</organism>
<gene>
    <name evidence="2" type="ORF">CFF01_06235</name>
</gene>
<name>A0AAC9TZ41_9GAMM</name>